<dbReference type="GO" id="GO:0006635">
    <property type="term" value="P:fatty acid beta-oxidation"/>
    <property type="evidence" value="ECO:0007669"/>
    <property type="project" value="TreeGrafter"/>
</dbReference>
<dbReference type="Gene3D" id="3.90.226.10">
    <property type="entry name" value="2-enoyl-CoA Hydratase, Chain A, domain 1"/>
    <property type="match status" value="1"/>
</dbReference>
<dbReference type="InterPro" id="IPR050136">
    <property type="entry name" value="FA_oxidation_alpha_subunit"/>
</dbReference>
<evidence type="ECO:0000313" key="7">
    <source>
        <dbReference type="Proteomes" id="UP000254640"/>
    </source>
</evidence>
<protein>
    <submittedName>
        <fullName evidence="6">Fatty acid oxidation complex subunit alpha</fullName>
    </submittedName>
</protein>
<evidence type="ECO:0000256" key="4">
    <source>
        <dbReference type="ARBA" id="ARBA00049556"/>
    </source>
</evidence>
<accession>A0A379AMI5</accession>
<evidence type="ECO:0000259" key="5">
    <source>
        <dbReference type="Pfam" id="PF02737"/>
    </source>
</evidence>
<name>A0A379AMI5_ENTAG</name>
<dbReference type="SUPFAM" id="SSF51735">
    <property type="entry name" value="NAD(P)-binding Rossmann-fold domains"/>
    <property type="match status" value="1"/>
</dbReference>
<evidence type="ECO:0000256" key="1">
    <source>
        <dbReference type="ARBA" id="ARBA00023002"/>
    </source>
</evidence>
<dbReference type="PANTHER" id="PTHR43612">
    <property type="entry name" value="TRIFUNCTIONAL ENZYME SUBUNIT ALPHA"/>
    <property type="match status" value="1"/>
</dbReference>
<dbReference type="GO" id="GO:0016853">
    <property type="term" value="F:isomerase activity"/>
    <property type="evidence" value="ECO:0007669"/>
    <property type="project" value="UniProtKB-KW"/>
</dbReference>
<keyword evidence="2" id="KW-0520">NAD</keyword>
<dbReference type="Pfam" id="PF02737">
    <property type="entry name" value="3HCDH_N"/>
    <property type="match status" value="1"/>
</dbReference>
<evidence type="ECO:0000256" key="2">
    <source>
        <dbReference type="ARBA" id="ARBA00023027"/>
    </source>
</evidence>
<dbReference type="SUPFAM" id="SSF52096">
    <property type="entry name" value="ClpP/crotonase"/>
    <property type="match status" value="1"/>
</dbReference>
<dbReference type="Proteomes" id="UP000254640">
    <property type="component" value="Unassembled WGS sequence"/>
</dbReference>
<proteinExistence type="predicted"/>
<dbReference type="Gene3D" id="3.40.50.720">
    <property type="entry name" value="NAD(P)-binding Rossmann-like Domain"/>
    <property type="match status" value="1"/>
</dbReference>
<dbReference type="InterPro" id="IPR036291">
    <property type="entry name" value="NAD(P)-bd_dom_sf"/>
</dbReference>
<dbReference type="InterPro" id="IPR006176">
    <property type="entry name" value="3-OHacyl-CoA_DH_NAD-bd"/>
</dbReference>
<keyword evidence="1" id="KW-0560">Oxidoreductase</keyword>
<keyword evidence="7" id="KW-1185">Reference proteome</keyword>
<evidence type="ECO:0000313" key="6">
    <source>
        <dbReference type="EMBL" id="SUB19027.1"/>
    </source>
</evidence>
<keyword evidence="3" id="KW-0413">Isomerase</keyword>
<sequence>MLKAAATDGSWRARRAPKLAPLKLSPIEAAMSFTIAKAMVLQTAGKHYPAPLMAVKTIEAAASLGRDDALKLETAAFVPLAQSDEARALVGIFLNDQYVKGLAKKRGSESGAPAQAAVLGAGIMGGGISYQSAWKGVPVRMKDINPQALTLGMNEASKLLNKLLERGKIDGNKLASVIATIQPTLDYAGFEQADVVVEAVVENPLIKAKVLAETEQHLREDAILASNTSTIPISQLAQALQRPENFCGMHFFNPVPRMPLVEVVRGEKTSEATLSKVVAWASKMGKTPIVVNDCPGFFVNRVLFPTSPLSACCCATAPISVRLIK</sequence>
<organism evidence="6 7">
    <name type="scientific">Enterobacter agglomerans</name>
    <name type="common">Erwinia herbicola</name>
    <name type="synonym">Pantoea agglomerans</name>
    <dbReference type="NCBI Taxonomy" id="549"/>
    <lineage>
        <taxon>Bacteria</taxon>
        <taxon>Pseudomonadati</taxon>
        <taxon>Pseudomonadota</taxon>
        <taxon>Gammaproteobacteria</taxon>
        <taxon>Enterobacterales</taxon>
        <taxon>Erwiniaceae</taxon>
        <taxon>Pantoea</taxon>
        <taxon>Pantoea agglomerans group</taxon>
    </lineage>
</organism>
<comment type="catalytic activity">
    <reaction evidence="4">
        <text>a (3S)-3-hydroxyacyl-CoA + NAD(+) = a 3-oxoacyl-CoA + NADH + H(+)</text>
        <dbReference type="Rhea" id="RHEA:22432"/>
        <dbReference type="ChEBI" id="CHEBI:15378"/>
        <dbReference type="ChEBI" id="CHEBI:57318"/>
        <dbReference type="ChEBI" id="CHEBI:57540"/>
        <dbReference type="ChEBI" id="CHEBI:57945"/>
        <dbReference type="ChEBI" id="CHEBI:90726"/>
        <dbReference type="EC" id="1.1.1.35"/>
    </reaction>
</comment>
<dbReference type="STRING" id="549.BEE12_07725"/>
<reference evidence="6 7" key="1">
    <citation type="submission" date="2018-06" db="EMBL/GenBank/DDBJ databases">
        <authorList>
            <consortium name="Pathogen Informatics"/>
            <person name="Doyle S."/>
        </authorList>
    </citation>
    <scope>NUCLEOTIDE SEQUENCE [LARGE SCALE GENOMIC DNA]</scope>
    <source>
        <strain evidence="6 7">NCTC9381</strain>
    </source>
</reference>
<evidence type="ECO:0000256" key="3">
    <source>
        <dbReference type="ARBA" id="ARBA00023235"/>
    </source>
</evidence>
<dbReference type="EMBL" id="UGSO01000001">
    <property type="protein sequence ID" value="SUB19027.1"/>
    <property type="molecule type" value="Genomic_DNA"/>
</dbReference>
<dbReference type="FunFam" id="3.40.50.720:FF:000009">
    <property type="entry name" value="Fatty oxidation complex, alpha subunit"/>
    <property type="match status" value="1"/>
</dbReference>
<feature type="domain" description="3-hydroxyacyl-CoA dehydrogenase NAD binding" evidence="5">
    <location>
        <begin position="116"/>
        <end position="294"/>
    </location>
</feature>
<dbReference type="AlphaFoldDB" id="A0A379AMI5"/>
<gene>
    <name evidence="6" type="primary">fadB_4</name>
    <name evidence="6" type="ORF">NCTC9381_05019</name>
</gene>
<dbReference type="GO" id="GO:0016509">
    <property type="term" value="F:long-chain (3S)-3-hydroxyacyl-CoA dehydrogenase (NAD+) activity"/>
    <property type="evidence" value="ECO:0007669"/>
    <property type="project" value="TreeGrafter"/>
</dbReference>
<dbReference type="PANTHER" id="PTHR43612:SF3">
    <property type="entry name" value="TRIFUNCTIONAL ENZYME SUBUNIT ALPHA, MITOCHONDRIAL"/>
    <property type="match status" value="1"/>
</dbReference>
<dbReference type="GO" id="GO:0004300">
    <property type="term" value="F:enoyl-CoA hydratase activity"/>
    <property type="evidence" value="ECO:0007669"/>
    <property type="project" value="TreeGrafter"/>
</dbReference>
<dbReference type="InterPro" id="IPR029045">
    <property type="entry name" value="ClpP/crotonase-like_dom_sf"/>
</dbReference>
<dbReference type="GO" id="GO:0070403">
    <property type="term" value="F:NAD+ binding"/>
    <property type="evidence" value="ECO:0007669"/>
    <property type="project" value="InterPro"/>
</dbReference>